<dbReference type="AlphaFoldDB" id="A0A9W9EQ79"/>
<reference evidence="1" key="1">
    <citation type="submission" date="2022-11" db="EMBL/GenBank/DDBJ databases">
        <authorList>
            <person name="Petersen C."/>
        </authorList>
    </citation>
    <scope>NUCLEOTIDE SEQUENCE</scope>
    <source>
        <strain evidence="1">IBT 30761</strain>
    </source>
</reference>
<proteinExistence type="predicted"/>
<evidence type="ECO:0000313" key="2">
    <source>
        <dbReference type="Proteomes" id="UP001149074"/>
    </source>
</evidence>
<reference evidence="1" key="2">
    <citation type="journal article" date="2023" name="IMA Fungus">
        <title>Comparative genomic study of the Penicillium genus elucidates a diverse pangenome and 15 lateral gene transfer events.</title>
        <authorList>
            <person name="Petersen C."/>
            <person name="Sorensen T."/>
            <person name="Nielsen M.R."/>
            <person name="Sondergaard T.E."/>
            <person name="Sorensen J.L."/>
            <person name="Fitzpatrick D.A."/>
            <person name="Frisvad J.C."/>
            <person name="Nielsen K.L."/>
        </authorList>
    </citation>
    <scope>NUCLEOTIDE SEQUENCE</scope>
    <source>
        <strain evidence="1">IBT 30761</strain>
    </source>
</reference>
<accession>A0A9W9EQ79</accession>
<dbReference type="Proteomes" id="UP001149074">
    <property type="component" value="Unassembled WGS sequence"/>
</dbReference>
<dbReference type="EMBL" id="JAPQKI010000010">
    <property type="protein sequence ID" value="KAJ5085987.1"/>
    <property type="molecule type" value="Genomic_DNA"/>
</dbReference>
<comment type="caution">
    <text evidence="1">The sequence shown here is derived from an EMBL/GenBank/DDBJ whole genome shotgun (WGS) entry which is preliminary data.</text>
</comment>
<name>A0A9W9EQ79_9EURO</name>
<dbReference type="GeneID" id="81362228"/>
<dbReference type="OrthoDB" id="2333384at2759"/>
<organism evidence="1 2">
    <name type="scientific">Penicillium argentinense</name>
    <dbReference type="NCBI Taxonomy" id="1131581"/>
    <lineage>
        <taxon>Eukaryota</taxon>
        <taxon>Fungi</taxon>
        <taxon>Dikarya</taxon>
        <taxon>Ascomycota</taxon>
        <taxon>Pezizomycotina</taxon>
        <taxon>Eurotiomycetes</taxon>
        <taxon>Eurotiomycetidae</taxon>
        <taxon>Eurotiales</taxon>
        <taxon>Aspergillaceae</taxon>
        <taxon>Penicillium</taxon>
    </lineage>
</organism>
<evidence type="ECO:0000313" key="1">
    <source>
        <dbReference type="EMBL" id="KAJ5085987.1"/>
    </source>
</evidence>
<keyword evidence="2" id="KW-1185">Reference proteome</keyword>
<protein>
    <recommendedName>
        <fullName evidence="3">Arrestin-like N-terminal domain-containing protein</fullName>
    </recommendedName>
</protein>
<evidence type="ECO:0008006" key="3">
    <source>
        <dbReference type="Google" id="ProtNLM"/>
    </source>
</evidence>
<sequence length="408" mass="46064">MPPVPPTGDEHLKLEVAAPPGWSFVAGDTIIGSIVRHAPIRSPDAKVSLALVGRARINPELDDFSEFRSHTCYLLYRVQDALFRGPLHHAQDSEEALNWQFSMQIPSEPDQTVIKEHSGSESFIPLDDPWHPGHHTFPGSFFSSRKHLAFRTEGFIEYYLRARLECIFGGSKRTMDATWPIIMRHPVDESVNLQTLRQISAMRRIKSWSLVPGMKDPKKTIRWSRTPEFYFRVKMSYPEAAQIDNPQTIPVILEIVPDLETSAPLKGTLPRIQVNWVSMVLLSSCHLARERPSALPGMRAHRNEVHEWQYDFGLDRLFKVFDTPLVLSTDEKGYKPFNMGRMFQLALRSDGLVAGTRLLAHPATGIHPDFASHDIKHCNRVQWTVSLTVAGEAEEVTGSGPLKLIAPA</sequence>
<dbReference type="RefSeq" id="XP_056470665.1">
    <property type="nucleotide sequence ID" value="XM_056623249.1"/>
</dbReference>
<gene>
    <name evidence="1" type="ORF">N7532_010758</name>
</gene>